<dbReference type="InterPro" id="IPR016047">
    <property type="entry name" value="M23ase_b-sheet_dom"/>
</dbReference>
<dbReference type="PANTHER" id="PTHR21666">
    <property type="entry name" value="PEPTIDASE-RELATED"/>
    <property type="match status" value="1"/>
</dbReference>
<dbReference type="STRING" id="824.CGRAC_0721"/>
<dbReference type="RefSeq" id="WP_005872272.1">
    <property type="nucleotide sequence ID" value="NZ_ACYG01000027.1"/>
</dbReference>
<dbReference type="InterPro" id="IPR050570">
    <property type="entry name" value="Cell_wall_metabolism_enzyme"/>
</dbReference>
<protein>
    <submittedName>
        <fullName evidence="4">Peptidase, M23 family</fullName>
    </submittedName>
</protein>
<keyword evidence="2" id="KW-1133">Transmembrane helix</keyword>
<dbReference type="CDD" id="cd12797">
    <property type="entry name" value="M23_peptidase"/>
    <property type="match status" value="1"/>
</dbReference>
<dbReference type="eggNOG" id="COG0739">
    <property type="taxonomic scope" value="Bacteria"/>
</dbReference>
<organism evidence="4 5">
    <name type="scientific">Campylobacter gracilis RM3268</name>
    <dbReference type="NCBI Taxonomy" id="553220"/>
    <lineage>
        <taxon>Bacteria</taxon>
        <taxon>Pseudomonadati</taxon>
        <taxon>Campylobacterota</taxon>
        <taxon>Epsilonproteobacteria</taxon>
        <taxon>Campylobacterales</taxon>
        <taxon>Campylobacteraceae</taxon>
        <taxon>Campylobacter</taxon>
    </lineage>
</organism>
<dbReference type="OrthoDB" id="9815245at2"/>
<dbReference type="PANTHER" id="PTHR21666:SF289">
    <property type="entry name" value="L-ALA--D-GLU ENDOPEPTIDASE"/>
    <property type="match status" value="1"/>
</dbReference>
<sequence length="297" mass="32733">MAKTKLTLSDHFGTKTLYFGENFRFQLKILSAFFVIFLLVLFFAIFKLASDRSNLKELNKTLYAENLALKEQNIALEGKNEEVLAKLDGREDDGGGLDSDIQVMLAMNEMKKERKKGSGAHIAASEKTASAILSAVPNGLPMQYRGVTSPFGMRTHPISGVMRMHHGIDLRASEGTPVFATAEGFVQFAGGSGSGYGILVILSHNYGFETRYGHLSSAVVTPGSWVKKGDLIGYSGNTGYSTGPHLHYEVRFLAQSVDPANFMSWNAQNFKNISTLEPNVSWQEIANVVQHQIERFK</sequence>
<feature type="domain" description="M23ase beta-sheet core" evidence="3">
    <location>
        <begin position="163"/>
        <end position="259"/>
    </location>
</feature>
<evidence type="ECO:0000313" key="5">
    <source>
        <dbReference type="Proteomes" id="UP000005709"/>
    </source>
</evidence>
<feature type="transmembrane region" description="Helical" evidence="2">
    <location>
        <begin position="25"/>
        <end position="46"/>
    </location>
</feature>
<dbReference type="FunFam" id="2.70.70.10:FF:000006">
    <property type="entry name" value="M23 family peptidase"/>
    <property type="match status" value="1"/>
</dbReference>
<reference evidence="4 5" key="1">
    <citation type="submission" date="2009-07" db="EMBL/GenBank/DDBJ databases">
        <authorList>
            <person name="Madupu R."/>
            <person name="Sebastian Y."/>
            <person name="Durkin A.S."/>
            <person name="Torralba M."/>
            <person name="Methe B."/>
            <person name="Sutton G.G."/>
            <person name="Strausberg R.L."/>
            <person name="Nelson K.E."/>
        </authorList>
    </citation>
    <scope>NUCLEOTIDE SEQUENCE [LARGE SCALE GENOMIC DNA]</scope>
    <source>
        <strain evidence="4 5">RM3268</strain>
    </source>
</reference>
<evidence type="ECO:0000256" key="1">
    <source>
        <dbReference type="ARBA" id="ARBA00022729"/>
    </source>
</evidence>
<name>C8PJX2_9BACT</name>
<evidence type="ECO:0000256" key="2">
    <source>
        <dbReference type="SAM" id="Phobius"/>
    </source>
</evidence>
<dbReference type="GO" id="GO:0004222">
    <property type="term" value="F:metalloendopeptidase activity"/>
    <property type="evidence" value="ECO:0007669"/>
    <property type="project" value="TreeGrafter"/>
</dbReference>
<evidence type="ECO:0000313" key="4">
    <source>
        <dbReference type="EMBL" id="EEV17227.1"/>
    </source>
</evidence>
<evidence type="ECO:0000259" key="3">
    <source>
        <dbReference type="Pfam" id="PF01551"/>
    </source>
</evidence>
<dbReference type="AlphaFoldDB" id="C8PJX2"/>
<dbReference type="InterPro" id="IPR011055">
    <property type="entry name" value="Dup_hybrid_motif"/>
</dbReference>
<gene>
    <name evidence="4" type="ORF">CAMGR0001_1523</name>
</gene>
<dbReference type="Gene3D" id="2.70.70.10">
    <property type="entry name" value="Glucose Permease (Domain IIA)"/>
    <property type="match status" value="1"/>
</dbReference>
<accession>C8PJX2</accession>
<dbReference type="Proteomes" id="UP000005709">
    <property type="component" value="Unassembled WGS sequence"/>
</dbReference>
<proteinExistence type="predicted"/>
<keyword evidence="1" id="KW-0732">Signal</keyword>
<dbReference type="EMBL" id="ACYG01000027">
    <property type="protein sequence ID" value="EEV17227.1"/>
    <property type="molecule type" value="Genomic_DNA"/>
</dbReference>
<keyword evidence="2" id="KW-0812">Transmembrane</keyword>
<comment type="caution">
    <text evidence="4">The sequence shown here is derived from an EMBL/GenBank/DDBJ whole genome shotgun (WGS) entry which is preliminary data.</text>
</comment>
<dbReference type="Pfam" id="PF01551">
    <property type="entry name" value="Peptidase_M23"/>
    <property type="match status" value="1"/>
</dbReference>
<dbReference type="SUPFAM" id="SSF51261">
    <property type="entry name" value="Duplicated hybrid motif"/>
    <property type="match status" value="1"/>
</dbReference>
<keyword evidence="5" id="KW-1185">Reference proteome</keyword>
<keyword evidence="2" id="KW-0472">Membrane</keyword>